<feature type="transmembrane region" description="Helical" evidence="1">
    <location>
        <begin position="345"/>
        <end position="368"/>
    </location>
</feature>
<evidence type="ECO:0008006" key="4">
    <source>
        <dbReference type="Google" id="ProtNLM"/>
    </source>
</evidence>
<feature type="transmembrane region" description="Helical" evidence="1">
    <location>
        <begin position="321"/>
        <end position="339"/>
    </location>
</feature>
<accession>A0A4Y9TKL2</accession>
<evidence type="ECO:0000313" key="3">
    <source>
        <dbReference type="Proteomes" id="UP000297322"/>
    </source>
</evidence>
<dbReference type="InterPro" id="IPR025686">
    <property type="entry name" value="Glucos_trans_II"/>
</dbReference>
<sequence>MWANRVLSRREVFGFFLAASMLYAFPVIHADFRYIDDNWRSLLLEYDLWRDQGRILLDFMLKGLSFAPAKINMFPLPLLIAMLVIATAMTSVTLYFFSRPSLMTCLVFLPLLCNPFFLGNLTYQYDGPGMVLAVAAALYALTNNAKSTGLRCAVSALLIAVVLGLYQLTVSVFVGLCVVEFVWSVRNKLPVKDVLSAVLVRGLQLTVGGVIYFLTAFQSASSERGRFLPLDSYWLEQVGAKLMFTLDKVMLLFNPVLWAIAVVLLAAAATSYLIVVKQIPEMTGSILGKAVISVLYLLVVPILALCVPGVMLLLVGDDVDARNYIGFSVVLVFVFLLSHELFIRVFKSATCVLVVPTVFMFSLCYAYGQVLIAKKELQTATATYIAYDLMSYNELNTKKVFYYLSHPVSVNWIPGAHGAMTQMPVQRYILSSSNAMLFPEFFPRIGITNVVNGYFKGFQAEINALKTQPCKTVVNNPFYAICVVGDSGFITLKYRADPEDYTEQFKRD</sequence>
<reference evidence="2 3" key="1">
    <citation type="submission" date="2019-03" db="EMBL/GenBank/DDBJ databases">
        <title>Biocontrol and xenobiotic degradation properties of endophytic Pseudomonas fluorescens strain BRZ63.</title>
        <authorList>
            <person name="Chlebek D.A."/>
            <person name="Pinski A."/>
            <person name="Zur J.P."/>
            <person name="Michalska J."/>
            <person name="Hupert-Kocurek K.T."/>
        </authorList>
    </citation>
    <scope>NUCLEOTIDE SEQUENCE [LARGE SCALE GENOMIC DNA]</scope>
    <source>
        <strain evidence="2 3">BRZ63</strain>
    </source>
</reference>
<dbReference type="RefSeq" id="WP_065877213.1">
    <property type="nucleotide sequence ID" value="NZ_SPVI01000007.1"/>
</dbReference>
<name>A0A4Y9TKL2_PSEFL</name>
<feature type="transmembrane region" description="Helical" evidence="1">
    <location>
        <begin position="251"/>
        <end position="274"/>
    </location>
</feature>
<protein>
    <recommendedName>
        <fullName evidence="4">Glucosyl transferase GtrII</fullName>
    </recommendedName>
</protein>
<dbReference type="AlphaFoldDB" id="A0A4Y9TKL2"/>
<organism evidence="2 3">
    <name type="scientific">Pseudomonas fluorescens</name>
    <dbReference type="NCBI Taxonomy" id="294"/>
    <lineage>
        <taxon>Bacteria</taxon>
        <taxon>Pseudomonadati</taxon>
        <taxon>Pseudomonadota</taxon>
        <taxon>Gammaproteobacteria</taxon>
        <taxon>Pseudomonadales</taxon>
        <taxon>Pseudomonadaceae</taxon>
        <taxon>Pseudomonas</taxon>
    </lineage>
</organism>
<dbReference type="EMBL" id="SPVI01000007">
    <property type="protein sequence ID" value="TFW42946.1"/>
    <property type="molecule type" value="Genomic_DNA"/>
</dbReference>
<keyword evidence="1" id="KW-0812">Transmembrane</keyword>
<keyword evidence="1" id="KW-0472">Membrane</keyword>
<gene>
    <name evidence="2" type="ORF">E4T65_14335</name>
</gene>
<dbReference type="Pfam" id="PF14264">
    <property type="entry name" value="Glucos_trans_II"/>
    <property type="match status" value="1"/>
</dbReference>
<evidence type="ECO:0000313" key="2">
    <source>
        <dbReference type="EMBL" id="TFW42946.1"/>
    </source>
</evidence>
<feature type="transmembrane region" description="Helical" evidence="1">
    <location>
        <begin position="74"/>
        <end position="97"/>
    </location>
</feature>
<comment type="caution">
    <text evidence="2">The sequence shown here is derived from an EMBL/GenBank/DDBJ whole genome shotgun (WGS) entry which is preliminary data.</text>
</comment>
<keyword evidence="1" id="KW-1133">Transmembrane helix</keyword>
<feature type="transmembrane region" description="Helical" evidence="1">
    <location>
        <begin position="294"/>
        <end position="314"/>
    </location>
</feature>
<feature type="transmembrane region" description="Helical" evidence="1">
    <location>
        <begin position="195"/>
        <end position="217"/>
    </location>
</feature>
<dbReference type="Proteomes" id="UP000297322">
    <property type="component" value="Unassembled WGS sequence"/>
</dbReference>
<evidence type="ECO:0000256" key="1">
    <source>
        <dbReference type="SAM" id="Phobius"/>
    </source>
</evidence>
<feature type="transmembrane region" description="Helical" evidence="1">
    <location>
        <begin position="157"/>
        <end position="183"/>
    </location>
</feature>
<feature type="transmembrane region" description="Helical" evidence="1">
    <location>
        <begin position="104"/>
        <end position="123"/>
    </location>
</feature>
<proteinExistence type="predicted"/>
<feature type="transmembrane region" description="Helical" evidence="1">
    <location>
        <begin position="12"/>
        <end position="30"/>
    </location>
</feature>